<organism evidence="1">
    <name type="scientific">Anguilla anguilla</name>
    <name type="common">European freshwater eel</name>
    <name type="synonym">Muraena anguilla</name>
    <dbReference type="NCBI Taxonomy" id="7936"/>
    <lineage>
        <taxon>Eukaryota</taxon>
        <taxon>Metazoa</taxon>
        <taxon>Chordata</taxon>
        <taxon>Craniata</taxon>
        <taxon>Vertebrata</taxon>
        <taxon>Euteleostomi</taxon>
        <taxon>Actinopterygii</taxon>
        <taxon>Neopterygii</taxon>
        <taxon>Teleostei</taxon>
        <taxon>Anguilliformes</taxon>
        <taxon>Anguillidae</taxon>
        <taxon>Anguilla</taxon>
    </lineage>
</organism>
<protein>
    <submittedName>
        <fullName evidence="1">Uncharacterized protein</fullName>
    </submittedName>
</protein>
<accession>A0A0E9QRK9</accession>
<sequence>MLWFRGKILLQQHIYHF</sequence>
<name>A0A0E9QRK9_ANGAN</name>
<dbReference type="AlphaFoldDB" id="A0A0E9QRK9"/>
<proteinExistence type="predicted"/>
<dbReference type="EMBL" id="GBXM01088976">
    <property type="protein sequence ID" value="JAH19601.1"/>
    <property type="molecule type" value="Transcribed_RNA"/>
</dbReference>
<reference evidence="1" key="1">
    <citation type="submission" date="2014-11" db="EMBL/GenBank/DDBJ databases">
        <authorList>
            <person name="Amaro Gonzalez C."/>
        </authorList>
    </citation>
    <scope>NUCLEOTIDE SEQUENCE</scope>
</reference>
<reference evidence="1" key="2">
    <citation type="journal article" date="2015" name="Fish Shellfish Immunol.">
        <title>Early steps in the European eel (Anguilla anguilla)-Vibrio vulnificus interaction in the gills: Role of the RtxA13 toxin.</title>
        <authorList>
            <person name="Callol A."/>
            <person name="Pajuelo D."/>
            <person name="Ebbesson L."/>
            <person name="Teles M."/>
            <person name="MacKenzie S."/>
            <person name="Amaro C."/>
        </authorList>
    </citation>
    <scope>NUCLEOTIDE SEQUENCE</scope>
</reference>
<evidence type="ECO:0000313" key="1">
    <source>
        <dbReference type="EMBL" id="JAH19601.1"/>
    </source>
</evidence>